<reference evidence="13" key="1">
    <citation type="journal article" date="2019" name="Int. J. Syst. Evol. Microbiol.">
        <title>The Global Catalogue of Microorganisms (GCM) 10K type strain sequencing project: providing services to taxonomists for standard genome sequencing and annotation.</title>
        <authorList>
            <consortium name="The Broad Institute Genomics Platform"/>
            <consortium name="The Broad Institute Genome Sequencing Center for Infectious Disease"/>
            <person name="Wu L."/>
            <person name="Ma J."/>
        </authorList>
    </citation>
    <scope>NUCLEOTIDE SEQUENCE [LARGE SCALE GENOMIC DNA]</scope>
    <source>
        <strain evidence="13">CCUG 36956</strain>
    </source>
</reference>
<proteinExistence type="inferred from homology"/>
<evidence type="ECO:0000256" key="7">
    <source>
        <dbReference type="ARBA" id="ARBA00023065"/>
    </source>
</evidence>
<evidence type="ECO:0000256" key="1">
    <source>
        <dbReference type="ARBA" id="ARBA00004141"/>
    </source>
</evidence>
<dbReference type="RefSeq" id="WP_382235742.1">
    <property type="nucleotide sequence ID" value="NZ_JBHTCC010000003.1"/>
</dbReference>
<feature type="transmembrane region" description="Helical" evidence="9">
    <location>
        <begin position="80"/>
        <end position="104"/>
    </location>
</feature>
<evidence type="ECO:0000256" key="4">
    <source>
        <dbReference type="ARBA" id="ARBA00022692"/>
    </source>
</evidence>
<organism evidence="12 13">
    <name type="scientific">Herminiimonas aquatilis</name>
    <dbReference type="NCBI Taxonomy" id="345342"/>
    <lineage>
        <taxon>Bacteria</taxon>
        <taxon>Pseudomonadati</taxon>
        <taxon>Pseudomonadota</taxon>
        <taxon>Betaproteobacteria</taxon>
        <taxon>Burkholderiales</taxon>
        <taxon>Oxalobacteraceae</taxon>
        <taxon>Herminiimonas</taxon>
    </lineage>
</organism>
<feature type="transmembrane region" description="Helical" evidence="9">
    <location>
        <begin position="152"/>
        <end position="172"/>
    </location>
</feature>
<comment type="caution">
    <text evidence="12">The sequence shown here is derived from an EMBL/GenBank/DDBJ whole genome shotgun (WGS) entry which is preliminary data.</text>
</comment>
<feature type="domain" description="Cation efflux protein cytoplasmic" evidence="11">
    <location>
        <begin position="213"/>
        <end position="288"/>
    </location>
</feature>
<gene>
    <name evidence="12" type="ORF">ACFQO0_14245</name>
</gene>
<keyword evidence="7" id="KW-0406">Ion transport</keyword>
<feature type="transmembrane region" description="Helical" evidence="9">
    <location>
        <begin position="119"/>
        <end position="140"/>
    </location>
</feature>
<evidence type="ECO:0000259" key="11">
    <source>
        <dbReference type="Pfam" id="PF16916"/>
    </source>
</evidence>
<dbReference type="SUPFAM" id="SSF160240">
    <property type="entry name" value="Cation efflux protein cytoplasmic domain-like"/>
    <property type="match status" value="1"/>
</dbReference>
<dbReference type="Proteomes" id="UP001596379">
    <property type="component" value="Unassembled WGS sequence"/>
</dbReference>
<dbReference type="InterPro" id="IPR058533">
    <property type="entry name" value="Cation_efflux_TM"/>
</dbReference>
<dbReference type="PANTHER" id="PTHR11562">
    <property type="entry name" value="CATION EFFLUX PROTEIN/ ZINC TRANSPORTER"/>
    <property type="match status" value="1"/>
</dbReference>
<dbReference type="InterPro" id="IPR027470">
    <property type="entry name" value="Cation_efflux_CTD"/>
</dbReference>
<dbReference type="Gene3D" id="1.20.1510.10">
    <property type="entry name" value="Cation efflux protein transmembrane domain"/>
    <property type="match status" value="1"/>
</dbReference>
<evidence type="ECO:0000256" key="3">
    <source>
        <dbReference type="ARBA" id="ARBA00022448"/>
    </source>
</evidence>
<dbReference type="InterPro" id="IPR027469">
    <property type="entry name" value="Cation_efflux_TMD_sf"/>
</dbReference>
<dbReference type="InterPro" id="IPR036837">
    <property type="entry name" value="Cation_efflux_CTD_sf"/>
</dbReference>
<dbReference type="EMBL" id="JBHTCC010000003">
    <property type="protein sequence ID" value="MFC7299600.1"/>
    <property type="molecule type" value="Genomic_DNA"/>
</dbReference>
<evidence type="ECO:0000256" key="6">
    <source>
        <dbReference type="ARBA" id="ARBA00022989"/>
    </source>
</evidence>
<evidence type="ECO:0000259" key="10">
    <source>
        <dbReference type="Pfam" id="PF01545"/>
    </source>
</evidence>
<keyword evidence="5" id="KW-0862">Zinc</keyword>
<dbReference type="NCBIfam" id="TIGR01297">
    <property type="entry name" value="CDF"/>
    <property type="match status" value="1"/>
</dbReference>
<keyword evidence="13" id="KW-1185">Reference proteome</keyword>
<dbReference type="InterPro" id="IPR002524">
    <property type="entry name" value="Cation_efflux"/>
</dbReference>
<feature type="transmembrane region" description="Helical" evidence="9">
    <location>
        <begin position="17"/>
        <end position="42"/>
    </location>
</feature>
<dbReference type="SUPFAM" id="SSF161111">
    <property type="entry name" value="Cation efflux protein transmembrane domain-like"/>
    <property type="match status" value="1"/>
</dbReference>
<comment type="subcellular location">
    <subcellularLocation>
        <location evidence="1">Membrane</location>
        <topology evidence="1">Multi-pass membrane protein</topology>
    </subcellularLocation>
</comment>
<feature type="domain" description="Cation efflux protein transmembrane" evidence="10">
    <location>
        <begin position="18"/>
        <end position="209"/>
    </location>
</feature>
<evidence type="ECO:0000256" key="9">
    <source>
        <dbReference type="SAM" id="Phobius"/>
    </source>
</evidence>
<dbReference type="PANTHER" id="PTHR11562:SF17">
    <property type="entry name" value="RE54080P-RELATED"/>
    <property type="match status" value="1"/>
</dbReference>
<evidence type="ECO:0000313" key="12">
    <source>
        <dbReference type="EMBL" id="MFC7299600.1"/>
    </source>
</evidence>
<keyword evidence="4 9" id="KW-0812">Transmembrane</keyword>
<keyword evidence="3" id="KW-0813">Transport</keyword>
<feature type="transmembrane region" description="Helical" evidence="9">
    <location>
        <begin position="178"/>
        <end position="194"/>
    </location>
</feature>
<dbReference type="Pfam" id="PF16916">
    <property type="entry name" value="ZT_dimer"/>
    <property type="match status" value="1"/>
</dbReference>
<feature type="transmembrane region" description="Helical" evidence="9">
    <location>
        <begin position="48"/>
        <end position="68"/>
    </location>
</feature>
<dbReference type="InterPro" id="IPR050681">
    <property type="entry name" value="CDF/SLC30A"/>
</dbReference>
<comment type="similarity">
    <text evidence="2">Belongs to the cation diffusion facilitator (CDF) transporter (TC 2.A.4) family. SLC30A subfamily.</text>
</comment>
<evidence type="ECO:0000313" key="13">
    <source>
        <dbReference type="Proteomes" id="UP001596379"/>
    </source>
</evidence>
<dbReference type="Pfam" id="PF01545">
    <property type="entry name" value="Cation_efflux"/>
    <property type="match status" value="1"/>
</dbReference>
<keyword evidence="5" id="KW-0864">Zinc transport</keyword>
<name>A0ABW2J9B4_9BURK</name>
<accession>A0ABW2J9B4</accession>
<keyword evidence="8 9" id="KW-0472">Membrane</keyword>
<evidence type="ECO:0000256" key="2">
    <source>
        <dbReference type="ARBA" id="ARBA00008873"/>
    </source>
</evidence>
<sequence>MSAGHTHALPKGQNQKYLLIAFLLTSTFLIAEVIGGFITGSLALLSDAAHMLTDASALAIALVAIQIGKRPADKRRTFGYLRFEILAAAFNAILLFLVAMYILYEAYQRFRSPMEIESTGMLIIASLGLIINLISMRLLSAGKDSSLNVKGAYLEVWSDMLGSVGVIAGALIIRYTGWTWVDSVIAVGIGFWVLPRTWVLLRESINVLLEGVPEGMDLEKLQKSVLEIPSVQSVHDLHVWSISSGKVSLTMHVVSDDSENLHPVLIATIQSLLAEQFEIHHTTIQIEKQPCEQAAVEHSFGPSS</sequence>
<evidence type="ECO:0000256" key="5">
    <source>
        <dbReference type="ARBA" id="ARBA00022906"/>
    </source>
</evidence>
<protein>
    <submittedName>
        <fullName evidence="12">Cation diffusion facilitator family transporter</fullName>
    </submittedName>
</protein>
<evidence type="ECO:0000256" key="8">
    <source>
        <dbReference type="ARBA" id="ARBA00023136"/>
    </source>
</evidence>
<keyword evidence="6 9" id="KW-1133">Transmembrane helix</keyword>